<sequence length="139" mass="16193">MAFIEINLHHKILNPTRVINTNQIADINARENRILKNWHGTVIHLTSGEILEVEETQEVLMKMIQKAEQTGEIVKSNAGKFSGIKLENQRIEKTDAEKKMEKFVKKEVEKRLEEEREKKFLQARSEGKGFFKSLFASRK</sequence>
<dbReference type="RefSeq" id="WP_090635304.1">
    <property type="nucleotide sequence ID" value="NZ_CVRB01000003.1"/>
</dbReference>
<keyword evidence="3" id="KW-1185">Reference proteome</keyword>
<dbReference type="EMBL" id="CVRB01000003">
    <property type="protein sequence ID" value="CRK83007.1"/>
    <property type="molecule type" value="Genomic_DNA"/>
</dbReference>
<organism evidence="2 3">
    <name type="scientific">Neobacillus massiliamazoniensis</name>
    <dbReference type="NCBI Taxonomy" id="1499688"/>
    <lineage>
        <taxon>Bacteria</taxon>
        <taxon>Bacillati</taxon>
        <taxon>Bacillota</taxon>
        <taxon>Bacilli</taxon>
        <taxon>Bacillales</taxon>
        <taxon>Bacillaceae</taxon>
        <taxon>Neobacillus</taxon>
    </lineage>
</organism>
<protein>
    <submittedName>
        <fullName evidence="2">Uncharacterized protein</fullName>
    </submittedName>
</protein>
<name>A0A0U1NYG1_9BACI</name>
<accession>A0A0U1NYG1</accession>
<feature type="coiled-coil region" evidence="1">
    <location>
        <begin position="50"/>
        <end position="124"/>
    </location>
</feature>
<evidence type="ECO:0000313" key="3">
    <source>
        <dbReference type="Proteomes" id="UP000199087"/>
    </source>
</evidence>
<gene>
    <name evidence="2" type="ORF">BN000_02962</name>
</gene>
<evidence type="ECO:0000256" key="1">
    <source>
        <dbReference type="SAM" id="Coils"/>
    </source>
</evidence>
<evidence type="ECO:0000313" key="2">
    <source>
        <dbReference type="EMBL" id="CRK83007.1"/>
    </source>
</evidence>
<dbReference type="AlphaFoldDB" id="A0A0U1NYG1"/>
<dbReference type="Proteomes" id="UP000199087">
    <property type="component" value="Unassembled WGS sequence"/>
</dbReference>
<reference evidence="3" key="1">
    <citation type="submission" date="2015-05" db="EMBL/GenBank/DDBJ databases">
        <authorList>
            <person name="Urmite Genomes"/>
        </authorList>
    </citation>
    <scope>NUCLEOTIDE SEQUENCE [LARGE SCALE GENOMIC DNA]</scope>
    <source>
        <strain evidence="3">LF1</strain>
    </source>
</reference>
<keyword evidence="1" id="KW-0175">Coiled coil</keyword>
<proteinExistence type="predicted"/>